<organism evidence="7 8">
    <name type="scientific">Citricoccus muralis</name>
    <dbReference type="NCBI Taxonomy" id="169134"/>
    <lineage>
        <taxon>Bacteria</taxon>
        <taxon>Bacillati</taxon>
        <taxon>Actinomycetota</taxon>
        <taxon>Actinomycetes</taxon>
        <taxon>Micrococcales</taxon>
        <taxon>Micrococcaceae</taxon>
        <taxon>Citricoccus</taxon>
    </lineage>
</organism>
<dbReference type="InterPro" id="IPR001204">
    <property type="entry name" value="Phos_transporter"/>
</dbReference>
<keyword evidence="8" id="KW-1185">Reference proteome</keyword>
<dbReference type="GO" id="GO:0005315">
    <property type="term" value="F:phosphate transmembrane transporter activity"/>
    <property type="evidence" value="ECO:0007669"/>
    <property type="project" value="InterPro"/>
</dbReference>
<reference evidence="7 8" key="1">
    <citation type="submission" date="2018-07" db="EMBL/GenBank/DDBJ databases">
        <title>Sequencing the genomes of 1000 actinobacteria strains.</title>
        <authorList>
            <person name="Klenk H.-P."/>
        </authorList>
    </citation>
    <scope>NUCLEOTIDE SEQUENCE [LARGE SCALE GENOMIC DNA]</scope>
    <source>
        <strain evidence="7 8">DSM 14442</strain>
    </source>
</reference>
<feature type="transmembrane region" description="Helical" evidence="6">
    <location>
        <begin position="139"/>
        <end position="163"/>
    </location>
</feature>
<dbReference type="EMBL" id="QREH01000001">
    <property type="protein sequence ID" value="REE04642.1"/>
    <property type="molecule type" value="Genomic_DNA"/>
</dbReference>
<dbReference type="OrthoDB" id="9779554at2"/>
<evidence type="ECO:0000256" key="3">
    <source>
        <dbReference type="ARBA" id="ARBA00022692"/>
    </source>
</evidence>
<keyword evidence="4 6" id="KW-1133">Transmembrane helix</keyword>
<feature type="transmembrane region" description="Helical" evidence="6">
    <location>
        <begin position="107"/>
        <end position="127"/>
    </location>
</feature>
<evidence type="ECO:0000313" key="7">
    <source>
        <dbReference type="EMBL" id="REE04642.1"/>
    </source>
</evidence>
<dbReference type="RefSeq" id="WP_115932535.1">
    <property type="nucleotide sequence ID" value="NZ_QREH01000001.1"/>
</dbReference>
<feature type="transmembrane region" description="Helical" evidence="6">
    <location>
        <begin position="314"/>
        <end position="335"/>
    </location>
</feature>
<evidence type="ECO:0000256" key="1">
    <source>
        <dbReference type="ARBA" id="ARBA00004141"/>
    </source>
</evidence>
<feature type="transmembrane region" description="Helical" evidence="6">
    <location>
        <begin position="224"/>
        <end position="246"/>
    </location>
</feature>
<keyword evidence="5 6" id="KW-0472">Membrane</keyword>
<accession>A0A3D9LEQ1</accession>
<feature type="transmembrane region" description="Helical" evidence="6">
    <location>
        <begin position="258"/>
        <end position="279"/>
    </location>
</feature>
<comment type="caution">
    <text evidence="7">The sequence shown here is derived from an EMBL/GenBank/DDBJ whole genome shotgun (WGS) entry which is preliminary data.</text>
</comment>
<dbReference type="Pfam" id="PF01384">
    <property type="entry name" value="PHO4"/>
    <property type="match status" value="1"/>
</dbReference>
<name>A0A3D9LEQ1_9MICC</name>
<keyword evidence="3 6" id="KW-0812">Transmembrane</keyword>
<feature type="transmembrane region" description="Helical" evidence="6">
    <location>
        <begin position="81"/>
        <end position="101"/>
    </location>
</feature>
<dbReference type="PANTHER" id="PTHR11101">
    <property type="entry name" value="PHOSPHATE TRANSPORTER"/>
    <property type="match status" value="1"/>
</dbReference>
<dbReference type="GO" id="GO:0016020">
    <property type="term" value="C:membrane"/>
    <property type="evidence" value="ECO:0007669"/>
    <property type="project" value="UniProtKB-SubCell"/>
</dbReference>
<dbReference type="AlphaFoldDB" id="A0A3D9LEQ1"/>
<gene>
    <name evidence="7" type="ORF">C8E99_2482</name>
</gene>
<proteinExistence type="predicted"/>
<protein>
    <submittedName>
        <fullName evidence="7">PiT family inorganic phosphate transporter</fullName>
    </submittedName>
</protein>
<evidence type="ECO:0000256" key="6">
    <source>
        <dbReference type="SAM" id="Phobius"/>
    </source>
</evidence>
<comment type="subcellular location">
    <subcellularLocation>
        <location evidence="1">Membrane</location>
        <topology evidence="1">Multi-pass membrane protein</topology>
    </subcellularLocation>
</comment>
<feature type="transmembrane region" description="Helical" evidence="6">
    <location>
        <begin position="44"/>
        <end position="69"/>
    </location>
</feature>
<keyword evidence="2" id="KW-0813">Transport</keyword>
<dbReference type="GO" id="GO:0035435">
    <property type="term" value="P:phosphate ion transmembrane transport"/>
    <property type="evidence" value="ECO:0007669"/>
    <property type="project" value="TreeGrafter"/>
</dbReference>
<dbReference type="Proteomes" id="UP000256727">
    <property type="component" value="Unassembled WGS sequence"/>
</dbReference>
<dbReference type="PANTHER" id="PTHR11101:SF80">
    <property type="entry name" value="PHOSPHATE TRANSPORTER"/>
    <property type="match status" value="1"/>
</dbReference>
<evidence type="ECO:0000256" key="5">
    <source>
        <dbReference type="ARBA" id="ARBA00023136"/>
    </source>
</evidence>
<sequence>MTPLVLVLLCLVLALTVGYGLINGMRDAPNAIALPVRSRALTPGVALLLAAVMNLGGGILSGGLLSAVWQELPPAIPSGGPGLLMAVVALAVAIAWGLFAWQRGLPVSMTHALIAGLIGAGVALTVTGDASFEGIWSPVLVTAILVGLLLTPLLGSFLSWILVTPATWVARDAAPGTVNHTARIGLAITGAANALGHGVQSGQRMTFMVAIALTAIGRPDAMGWWIPVATGLILAIGTLFGGWRVGHTLTEKLVHLDPLRSAVASTVSAGLLFVGSFALHLPLSSTHAAAATILGAGQNQRYTAVRWQQVQRVIGYWLATLVAPAAVALILAAAASPLF</sequence>
<evidence type="ECO:0000256" key="2">
    <source>
        <dbReference type="ARBA" id="ARBA00022448"/>
    </source>
</evidence>
<evidence type="ECO:0000313" key="8">
    <source>
        <dbReference type="Proteomes" id="UP000256727"/>
    </source>
</evidence>
<evidence type="ECO:0000256" key="4">
    <source>
        <dbReference type="ARBA" id="ARBA00022989"/>
    </source>
</evidence>